<dbReference type="KEGG" id="ope:PU634_03825"/>
<evidence type="ECO:0000313" key="2">
    <source>
        <dbReference type="Proteomes" id="UP001223802"/>
    </source>
</evidence>
<protein>
    <submittedName>
        <fullName evidence="1">Uncharacterized protein</fullName>
    </submittedName>
</protein>
<reference evidence="1 2" key="1">
    <citation type="submission" date="2023-02" db="EMBL/GenBank/DDBJ databases">
        <title>Complete genome sequence of a novel bacterium Oceanimonas sp. NTOU-MSR1 isolated from marine coast sediment.</title>
        <authorList>
            <person name="Yang H.-T."/>
            <person name="Chen Y.-L."/>
            <person name="Ho Y.-N."/>
        </authorList>
    </citation>
    <scope>NUCLEOTIDE SEQUENCE [LARGE SCALE GENOMIC DNA]</scope>
    <source>
        <strain evidence="1 2">NTOU-MSR1</strain>
    </source>
</reference>
<dbReference type="RefSeq" id="WP_306762739.1">
    <property type="nucleotide sequence ID" value="NZ_CP118224.1"/>
</dbReference>
<organism evidence="1 2">
    <name type="scientific">Oceanimonas pelagia</name>
    <dbReference type="NCBI Taxonomy" id="3028314"/>
    <lineage>
        <taxon>Bacteria</taxon>
        <taxon>Pseudomonadati</taxon>
        <taxon>Pseudomonadota</taxon>
        <taxon>Gammaproteobacteria</taxon>
        <taxon>Aeromonadales</taxon>
        <taxon>Aeromonadaceae</taxon>
        <taxon>Oceanimonas</taxon>
    </lineage>
</organism>
<gene>
    <name evidence="1" type="ORF">PU634_03825</name>
</gene>
<evidence type="ECO:0000313" key="1">
    <source>
        <dbReference type="EMBL" id="WMC11500.1"/>
    </source>
</evidence>
<name>A0AA50Q883_9GAMM</name>
<keyword evidence="2" id="KW-1185">Reference proteome</keyword>
<accession>A0AA50Q883</accession>
<dbReference type="EMBL" id="CP118224">
    <property type="protein sequence ID" value="WMC11500.1"/>
    <property type="molecule type" value="Genomic_DNA"/>
</dbReference>
<sequence>MVDDISFRGGDIDRYLFDINNTISGYFSDEFDRGEFIDKMLSICKSQCVSESDVAWLNNDDKACIWYWLKILTCLPASESRMPVSAFSKMVQQGVIDSHRNNGPNKRVLSYKVFYFDELGLTHIPTPSSHEDRVRVLIEYLDRFSVDYNYKNKMMADLKDEWSVIVNRKDPFKWVDREDEEQCDWVWSYLSSEVVPRFDFNDVFNLNSLLPISSGERYLFSYGLFHNWSAHPSEKDLLIVKMKNAWGQKKFRRKKSAKRSINTYIDPVVGKKLDELVFHYDLSIHRTIEMLIKKEYERLKGKGI</sequence>
<dbReference type="Proteomes" id="UP001223802">
    <property type="component" value="Chromosome"/>
</dbReference>
<dbReference type="AlphaFoldDB" id="A0AA50Q883"/>
<proteinExistence type="predicted"/>